<comment type="subcellular location">
    <subcellularLocation>
        <location evidence="1">Endomembrane system</location>
    </subcellularLocation>
</comment>
<name>A0ABD2N0T4_9CUCU</name>
<dbReference type="InterPro" id="IPR009011">
    <property type="entry name" value="Man6P_isomerase_rcpt-bd_dom_sf"/>
</dbReference>
<organism evidence="10 11">
    <name type="scientific">Cryptolaemus montrouzieri</name>
    <dbReference type="NCBI Taxonomy" id="559131"/>
    <lineage>
        <taxon>Eukaryota</taxon>
        <taxon>Metazoa</taxon>
        <taxon>Ecdysozoa</taxon>
        <taxon>Arthropoda</taxon>
        <taxon>Hexapoda</taxon>
        <taxon>Insecta</taxon>
        <taxon>Pterygota</taxon>
        <taxon>Neoptera</taxon>
        <taxon>Endopterygota</taxon>
        <taxon>Coleoptera</taxon>
        <taxon>Polyphaga</taxon>
        <taxon>Cucujiformia</taxon>
        <taxon>Coccinelloidea</taxon>
        <taxon>Coccinellidae</taxon>
        <taxon>Scymninae</taxon>
        <taxon>Scymnini</taxon>
        <taxon>Cryptolaemus</taxon>
    </lineage>
</organism>
<keyword evidence="11" id="KW-1185">Reference proteome</keyword>
<dbReference type="PROSITE" id="PS51914">
    <property type="entry name" value="MRH"/>
    <property type="match status" value="2"/>
</dbReference>
<accession>A0ABD2N0T4</accession>
<evidence type="ECO:0000256" key="5">
    <source>
        <dbReference type="ARBA" id="ARBA00022989"/>
    </source>
</evidence>
<gene>
    <name evidence="10" type="ORF">HHI36_022741</name>
</gene>
<sequence>MMKILFFLFFVDCYIITQQSPHILQDLQVCEISIPDGKKFKKMKVPSYIIAENPELNVMVSLCGQIPRVFPNDGTCRNSCVYNKRSKSLVTSASSFAVPYIVEDASNLEITLRLENVLKCTKDENYEIMVKMVSNPSLKKPRLNIMDTQCQLEIEMLKPDYQPPCTFLLDTKELIDFRALNRRIISVPWKGETFKIALCGSVRECGLEVAGCKVGNDTLVFGEIKTQQVRYDNINNHLKVVASVGKKLKMEVKVHCNWLVPYFANPKYMEPAQQGRTYKFEVESSFGCVKLPTNCIIHDAKNDMTYNLEGLSNKYGHRVKAVGSKYFLLNICGSLVTRGPQKNECDLEHSQACQVDGTSYINKGSIPSFEVKNKAIKVIISEGSRCNVNQTYSTEIEVVCSYIEKGPKFILEQNCVVKIMWETPKACPKFEKQSDSCELSTSFGGVNLKSLHGEDRNQNFPSATFKYNLCGNLFSNCSLYSNVTACYVNKNGGKEDVIGWNSPELSYKR</sequence>
<dbReference type="PANTHER" id="PTHR15071:SF0">
    <property type="entry name" value="MANNOSE 6-PHOSPHATE RECEPTOR-LIKE PROTEIN 1"/>
    <property type="match status" value="1"/>
</dbReference>
<dbReference type="SMART" id="SM01404">
    <property type="entry name" value="CIMR"/>
    <property type="match status" value="2"/>
</dbReference>
<evidence type="ECO:0000256" key="3">
    <source>
        <dbReference type="ARBA" id="ARBA00022692"/>
    </source>
</evidence>
<reference evidence="10 11" key="1">
    <citation type="journal article" date="2021" name="BMC Biol.">
        <title>Horizontally acquired antibacterial genes associated with adaptive radiation of ladybird beetles.</title>
        <authorList>
            <person name="Li H.S."/>
            <person name="Tang X.F."/>
            <person name="Huang Y.H."/>
            <person name="Xu Z.Y."/>
            <person name="Chen M.L."/>
            <person name="Du X.Y."/>
            <person name="Qiu B.Y."/>
            <person name="Chen P.T."/>
            <person name="Zhang W."/>
            <person name="Slipinski A."/>
            <person name="Escalona H.E."/>
            <person name="Waterhouse R.M."/>
            <person name="Zwick A."/>
            <person name="Pang H."/>
        </authorList>
    </citation>
    <scope>NUCLEOTIDE SEQUENCE [LARGE SCALE GENOMIC DNA]</scope>
    <source>
        <strain evidence="10">SYSU2018</strain>
    </source>
</reference>
<keyword evidence="4 8" id="KW-0732">Signal</keyword>
<feature type="signal peptide" evidence="8">
    <location>
        <begin position="1"/>
        <end position="19"/>
    </location>
</feature>
<evidence type="ECO:0000256" key="7">
    <source>
        <dbReference type="ARBA" id="ARBA00023157"/>
    </source>
</evidence>
<keyword evidence="3" id="KW-0812">Transmembrane</keyword>
<evidence type="ECO:0000256" key="4">
    <source>
        <dbReference type="ARBA" id="ARBA00022729"/>
    </source>
</evidence>
<dbReference type="GO" id="GO:0010008">
    <property type="term" value="C:endosome membrane"/>
    <property type="evidence" value="ECO:0007669"/>
    <property type="project" value="UniProtKB-SubCell"/>
</dbReference>
<dbReference type="Proteomes" id="UP001516400">
    <property type="component" value="Unassembled WGS sequence"/>
</dbReference>
<evidence type="ECO:0000313" key="11">
    <source>
        <dbReference type="Proteomes" id="UP001516400"/>
    </source>
</evidence>
<dbReference type="InterPro" id="IPR000479">
    <property type="entry name" value="CIMR_rpt"/>
</dbReference>
<feature type="domain" description="MRH" evidence="9">
    <location>
        <begin position="293"/>
        <end position="429"/>
    </location>
</feature>
<comment type="caution">
    <text evidence="10">The sequence shown here is derived from an EMBL/GenBank/DDBJ whole genome shotgun (WGS) entry which is preliminary data.</text>
</comment>
<dbReference type="AlphaFoldDB" id="A0ABD2N0T4"/>
<keyword evidence="7" id="KW-1015">Disulfide bond</keyword>
<proteinExistence type="predicted"/>
<evidence type="ECO:0000256" key="8">
    <source>
        <dbReference type="SAM" id="SignalP"/>
    </source>
</evidence>
<dbReference type="Gene3D" id="2.70.130.10">
    <property type="entry name" value="Mannose-6-phosphate receptor binding domain"/>
    <property type="match status" value="2"/>
</dbReference>
<dbReference type="EMBL" id="JABFTP020000042">
    <property type="protein sequence ID" value="KAL3272260.1"/>
    <property type="molecule type" value="Genomic_DNA"/>
</dbReference>
<feature type="chain" id="PRO_5044789887" description="MRH domain-containing protein" evidence="8">
    <location>
        <begin position="20"/>
        <end position="509"/>
    </location>
</feature>
<feature type="domain" description="MRH" evidence="9">
    <location>
        <begin position="163"/>
        <end position="290"/>
    </location>
</feature>
<dbReference type="Pfam" id="PF00878">
    <property type="entry name" value="CIMR"/>
    <property type="match status" value="1"/>
</dbReference>
<dbReference type="InterPro" id="IPR044865">
    <property type="entry name" value="MRH_dom"/>
</dbReference>
<evidence type="ECO:0000256" key="2">
    <source>
        <dbReference type="ARBA" id="ARBA00022448"/>
    </source>
</evidence>
<dbReference type="SUPFAM" id="SSF50911">
    <property type="entry name" value="Mannose 6-phosphate receptor domain"/>
    <property type="match status" value="2"/>
</dbReference>
<dbReference type="GO" id="GO:0000139">
    <property type="term" value="C:Golgi membrane"/>
    <property type="evidence" value="ECO:0007669"/>
    <property type="project" value="UniProtKB-SubCell"/>
</dbReference>
<dbReference type="PANTHER" id="PTHR15071">
    <property type="entry name" value="MANNOSE-6-PHOSPHATE RECEPTOR FAMILY MEMBER"/>
    <property type="match status" value="1"/>
</dbReference>
<keyword evidence="5" id="KW-1133">Transmembrane helix</keyword>
<protein>
    <recommendedName>
        <fullName evidence="9">MRH domain-containing protein</fullName>
    </recommendedName>
</protein>
<evidence type="ECO:0000256" key="6">
    <source>
        <dbReference type="ARBA" id="ARBA00023136"/>
    </source>
</evidence>
<evidence type="ECO:0000313" key="10">
    <source>
        <dbReference type="EMBL" id="KAL3272260.1"/>
    </source>
</evidence>
<keyword evidence="6" id="KW-0472">Membrane</keyword>
<keyword evidence="2" id="KW-0813">Transport</keyword>
<evidence type="ECO:0000259" key="9">
    <source>
        <dbReference type="PROSITE" id="PS51914"/>
    </source>
</evidence>
<evidence type="ECO:0000256" key="1">
    <source>
        <dbReference type="ARBA" id="ARBA00004308"/>
    </source>
</evidence>